<dbReference type="GO" id="GO:0033720">
    <property type="term" value="F:(S)-mandelate dehydrogenase activity"/>
    <property type="evidence" value="ECO:0007669"/>
    <property type="project" value="UniProtKB-EC"/>
</dbReference>
<evidence type="ECO:0000256" key="5">
    <source>
        <dbReference type="ARBA" id="ARBA00024042"/>
    </source>
</evidence>
<dbReference type="SUPFAM" id="SSF51395">
    <property type="entry name" value="FMN-linked oxidoreductases"/>
    <property type="match status" value="1"/>
</dbReference>
<keyword evidence="4 10" id="KW-0560">Oxidoreductase</keyword>
<dbReference type="PIRSF" id="PIRSF000138">
    <property type="entry name" value="Al-hdrx_acd_dh"/>
    <property type="match status" value="1"/>
</dbReference>
<dbReference type="GO" id="GO:0004459">
    <property type="term" value="F:L-lactate dehydrogenase (NAD+) activity"/>
    <property type="evidence" value="ECO:0007669"/>
    <property type="project" value="TreeGrafter"/>
</dbReference>
<feature type="binding site" evidence="7">
    <location>
        <position position="167"/>
    </location>
    <ligand>
        <name>glyoxylate</name>
        <dbReference type="ChEBI" id="CHEBI:36655"/>
    </ligand>
</feature>
<evidence type="ECO:0000256" key="6">
    <source>
        <dbReference type="PIRSR" id="PIRSR000138-1"/>
    </source>
</evidence>
<evidence type="ECO:0000313" key="9">
    <source>
        <dbReference type="EMBL" id="GJD56862.1"/>
    </source>
</evidence>
<reference evidence="9" key="3">
    <citation type="submission" date="2021-08" db="EMBL/GenBank/DDBJ databases">
        <authorList>
            <person name="Tani A."/>
            <person name="Ola A."/>
            <person name="Ogura Y."/>
            <person name="Katsura K."/>
            <person name="Hayashi T."/>
        </authorList>
    </citation>
    <scope>NUCLEOTIDE SEQUENCE</scope>
    <source>
        <strain evidence="9">DSM 22415</strain>
    </source>
</reference>
<protein>
    <submittedName>
        <fullName evidence="10">(S)-mandelate dehydrogenase</fullName>
        <ecNumber evidence="10">1.1.99.31</ecNumber>
    </submittedName>
</protein>
<dbReference type="EMBL" id="BPQI01000076">
    <property type="protein sequence ID" value="GJD56862.1"/>
    <property type="molecule type" value="Genomic_DNA"/>
</dbReference>
<evidence type="ECO:0000256" key="1">
    <source>
        <dbReference type="ARBA" id="ARBA00001917"/>
    </source>
</evidence>
<comment type="similarity">
    <text evidence="5">Belongs to the FMN-dependent alpha-hydroxy acid dehydrogenase family.</text>
</comment>
<reference evidence="9" key="2">
    <citation type="journal article" date="2021" name="Front. Microbiol.">
        <title>Comprehensive Comparative Genomics and Phenotyping of Methylobacterium Species.</title>
        <authorList>
            <person name="Alessa O."/>
            <person name="Ogura Y."/>
            <person name="Fujitani Y."/>
            <person name="Takami H."/>
            <person name="Hayashi T."/>
            <person name="Sahin N."/>
            <person name="Tani A."/>
        </authorList>
    </citation>
    <scope>NUCLEOTIDE SEQUENCE</scope>
    <source>
        <strain evidence="9">DSM 22415</strain>
    </source>
</reference>
<feature type="binding site" evidence="7">
    <location>
        <position position="144"/>
    </location>
    <ligand>
        <name>FMN</name>
        <dbReference type="ChEBI" id="CHEBI:58210"/>
    </ligand>
</feature>
<dbReference type="Pfam" id="PF01070">
    <property type="entry name" value="FMN_dh"/>
    <property type="match status" value="1"/>
</dbReference>
<feature type="binding site" evidence="7">
    <location>
        <position position="313"/>
    </location>
    <ligand>
        <name>FMN</name>
        <dbReference type="ChEBI" id="CHEBI:58210"/>
    </ligand>
</feature>
<dbReference type="Gene3D" id="3.20.20.70">
    <property type="entry name" value="Aldolase class I"/>
    <property type="match status" value="1"/>
</dbReference>
<gene>
    <name evidence="10" type="primary">mdlB_1</name>
    <name evidence="9" type="synonym">mdlB</name>
    <name evidence="9" type="ORF">IFDJLNFL_2759</name>
    <name evidence="10" type="ORF">MTDSW087_00406</name>
</gene>
<feature type="binding site" evidence="7">
    <location>
        <begin position="369"/>
        <end position="370"/>
    </location>
    <ligand>
        <name>FMN</name>
        <dbReference type="ChEBI" id="CHEBI:58210"/>
    </ligand>
</feature>
<organism evidence="10 11">
    <name type="scientific">Methylobacterium dankookense</name>
    <dbReference type="NCBI Taxonomy" id="560405"/>
    <lineage>
        <taxon>Bacteria</taxon>
        <taxon>Pseudomonadati</taxon>
        <taxon>Pseudomonadota</taxon>
        <taxon>Alphaproteobacteria</taxon>
        <taxon>Hyphomicrobiales</taxon>
        <taxon>Methylobacteriaceae</taxon>
        <taxon>Methylobacterium</taxon>
    </lineage>
</organism>
<feature type="binding site" evidence="7">
    <location>
        <position position="195"/>
    </location>
    <ligand>
        <name>FMN</name>
        <dbReference type="ChEBI" id="CHEBI:58210"/>
    </ligand>
</feature>
<dbReference type="PANTHER" id="PTHR10578">
    <property type="entry name" value="S -2-HYDROXY-ACID OXIDASE-RELATED"/>
    <property type="match status" value="1"/>
</dbReference>
<dbReference type="Proteomes" id="UP000401717">
    <property type="component" value="Unassembled WGS sequence"/>
</dbReference>
<evidence type="ECO:0000256" key="7">
    <source>
        <dbReference type="PIRSR" id="PIRSR000138-2"/>
    </source>
</evidence>
<dbReference type="InterPro" id="IPR013785">
    <property type="entry name" value="Aldolase_TIM"/>
</dbReference>
<dbReference type="GO" id="GO:0010181">
    <property type="term" value="F:FMN binding"/>
    <property type="evidence" value="ECO:0007669"/>
    <property type="project" value="InterPro"/>
</dbReference>
<keyword evidence="12" id="KW-1185">Reference proteome</keyword>
<feature type="binding site" evidence="7">
    <location>
        <begin position="115"/>
        <end position="117"/>
    </location>
    <ligand>
        <name>FMN</name>
        <dbReference type="ChEBI" id="CHEBI:58210"/>
    </ligand>
</feature>
<dbReference type="RefSeq" id="WP_238179096.1">
    <property type="nucleotide sequence ID" value="NZ_BPQI01000076.1"/>
</dbReference>
<feature type="binding site" evidence="7">
    <location>
        <position position="291"/>
    </location>
    <ligand>
        <name>FMN</name>
        <dbReference type="ChEBI" id="CHEBI:58210"/>
    </ligand>
</feature>
<keyword evidence="3 7" id="KW-0288">FMN</keyword>
<dbReference type="PROSITE" id="PS51349">
    <property type="entry name" value="FMN_HYDROXY_ACID_DH_2"/>
    <property type="match status" value="1"/>
</dbReference>
<dbReference type="AlphaFoldDB" id="A0A564FSG6"/>
<dbReference type="PANTHER" id="PTHR10578:SF107">
    <property type="entry name" value="2-HYDROXYACID OXIDASE 1"/>
    <property type="match status" value="1"/>
</dbReference>
<accession>A0A564FSG6</accession>
<evidence type="ECO:0000313" key="12">
    <source>
        <dbReference type="Proteomes" id="UP001055303"/>
    </source>
</evidence>
<dbReference type="InterPro" id="IPR000262">
    <property type="entry name" value="FMN-dep_DH"/>
</dbReference>
<feature type="active site" description="Proton acceptor" evidence="6">
    <location>
        <position position="315"/>
    </location>
</feature>
<feature type="binding site" evidence="7">
    <location>
        <position position="204"/>
    </location>
    <ligand>
        <name>glyoxylate</name>
        <dbReference type="ChEBI" id="CHEBI:36655"/>
    </ligand>
</feature>
<dbReference type="EMBL" id="CABFVH010000001">
    <property type="protein sequence ID" value="VUF10734.1"/>
    <property type="molecule type" value="Genomic_DNA"/>
</dbReference>
<feature type="binding site" evidence="7">
    <location>
        <position position="315"/>
    </location>
    <ligand>
        <name>glyoxylate</name>
        <dbReference type="ChEBI" id="CHEBI:36655"/>
    </ligand>
</feature>
<evidence type="ECO:0000313" key="11">
    <source>
        <dbReference type="Proteomes" id="UP000401717"/>
    </source>
</evidence>
<name>A0A564FSG6_9HYPH</name>
<evidence type="ECO:0000256" key="2">
    <source>
        <dbReference type="ARBA" id="ARBA00022630"/>
    </source>
</evidence>
<dbReference type="InterPro" id="IPR008259">
    <property type="entry name" value="FMN_hydac_DH_AS"/>
</dbReference>
<evidence type="ECO:0000313" key="10">
    <source>
        <dbReference type="EMBL" id="VUF10734.1"/>
    </source>
</evidence>
<dbReference type="GO" id="GO:0005886">
    <property type="term" value="C:plasma membrane"/>
    <property type="evidence" value="ECO:0007669"/>
    <property type="project" value="TreeGrafter"/>
</dbReference>
<feature type="binding site" evidence="7">
    <location>
        <position position="318"/>
    </location>
    <ligand>
        <name>glyoxylate</name>
        <dbReference type="ChEBI" id="CHEBI:36655"/>
    </ligand>
</feature>
<dbReference type="EC" id="1.1.99.31" evidence="10"/>
<reference evidence="10 11" key="1">
    <citation type="submission" date="2019-06" db="EMBL/GenBank/DDBJ databases">
        <authorList>
            <person name="Rodrigo-Torres L."/>
            <person name="Arahal R. D."/>
            <person name="Lucena T."/>
        </authorList>
    </citation>
    <scope>NUCLEOTIDE SEQUENCE [LARGE SCALE GENOMIC DNA]</scope>
    <source>
        <strain evidence="10 11">SW08-7</strain>
    </source>
</reference>
<feature type="domain" description="FMN hydroxy acid dehydrogenase" evidence="8">
    <location>
        <begin position="36"/>
        <end position="417"/>
    </location>
</feature>
<dbReference type="InterPro" id="IPR037396">
    <property type="entry name" value="FMN_HAD"/>
</dbReference>
<evidence type="ECO:0000259" key="8">
    <source>
        <dbReference type="PROSITE" id="PS51349"/>
    </source>
</evidence>
<evidence type="ECO:0000256" key="4">
    <source>
        <dbReference type="ARBA" id="ARBA00023002"/>
    </source>
</evidence>
<comment type="cofactor">
    <cofactor evidence="1">
        <name>FMN</name>
        <dbReference type="ChEBI" id="CHEBI:58210"/>
    </cofactor>
</comment>
<dbReference type="InterPro" id="IPR012133">
    <property type="entry name" value="Alpha-hydoxy_acid_DH_FMN"/>
</dbReference>
<dbReference type="GO" id="GO:0009060">
    <property type="term" value="P:aerobic respiration"/>
    <property type="evidence" value="ECO:0007669"/>
    <property type="project" value="TreeGrafter"/>
</dbReference>
<dbReference type="PROSITE" id="PS00557">
    <property type="entry name" value="FMN_HYDROXY_ACID_DH_1"/>
    <property type="match status" value="1"/>
</dbReference>
<sequence length="417" mass="44054">MAATTPSVAEAVAGRGTAPARAAGWGSGGLDGRAALLRRRYPTVADLMARARRRTPRFAYDFVAGGVGDDLCLARNRAALDAIAISPRLGLDMSRVDTAVQLFGRDYRAPFGVAPMGLAGLLWPGVDEALARAAQRARIPYVLSTVANTTIERVGALAPDVFWYQLYGVPGNDHAVSFDLVARAERAGAHALVVTLDVPVRSKRTRDVRNGLVVPFRPTLRTALDVARAPQWGLAMLRHGQPRFENFLAYAGAGASTADLASYVFQKMTGPMTWETVARLREAWPRAFLVKGLLHPDDAEKAVSLGVDGIVVSNHGGRQFDAAPASIDALAEIAARVGGRTSLVVDGGMMNGLDLLRALGRGADAAFAGRAFLFGYGALGEEGGEHVARLFEEELRLALAQSGSASVAEARGASPTT</sequence>
<proteinExistence type="inferred from homology"/>
<dbReference type="Proteomes" id="UP001055303">
    <property type="component" value="Unassembled WGS sequence"/>
</dbReference>
<keyword evidence="2 7" id="KW-0285">Flavoprotein</keyword>
<evidence type="ECO:0000256" key="3">
    <source>
        <dbReference type="ARBA" id="ARBA00022643"/>
    </source>
</evidence>
<feature type="binding site" evidence="7">
    <location>
        <position position="165"/>
    </location>
    <ligand>
        <name>FMN</name>
        <dbReference type="ChEBI" id="CHEBI:58210"/>
    </ligand>
</feature>
<dbReference type="CDD" id="cd02809">
    <property type="entry name" value="alpha_hydroxyacid_oxid_FMN"/>
    <property type="match status" value="1"/>
</dbReference>